<keyword evidence="2" id="KW-1185">Reference proteome</keyword>
<proteinExistence type="predicted"/>
<reference evidence="2" key="1">
    <citation type="submission" date="2016-10" db="EMBL/GenBank/DDBJ databases">
        <authorList>
            <person name="Varghese N."/>
            <person name="Submissions S."/>
        </authorList>
    </citation>
    <scope>NUCLEOTIDE SEQUENCE [LARGE SCALE GENOMIC DNA]</scope>
    <source>
        <strain evidence="2">DSM 22703</strain>
    </source>
</reference>
<dbReference type="AlphaFoldDB" id="A0A1G5ZPR1"/>
<name>A0A1G5ZPR1_9BACT</name>
<dbReference type="Proteomes" id="UP000198756">
    <property type="component" value="Unassembled WGS sequence"/>
</dbReference>
<protein>
    <submittedName>
        <fullName evidence="1">Uncharacterized protein</fullName>
    </submittedName>
</protein>
<sequence>WVQRWPSRRFGRITFVEQIYQLVPGNLGAEHHPAVGGVQPIVERGLKSGERKLALAGVG</sequence>
<dbReference type="RefSeq" id="WP_175454318.1">
    <property type="nucleotide sequence ID" value="NZ_FMXE01000055.1"/>
</dbReference>
<dbReference type="EMBL" id="FMXE01000055">
    <property type="protein sequence ID" value="SDA96831.1"/>
    <property type="molecule type" value="Genomic_DNA"/>
</dbReference>
<organism evidence="1 2">
    <name type="scientific">Algoriphagus alkaliphilus</name>
    <dbReference type="NCBI Taxonomy" id="279824"/>
    <lineage>
        <taxon>Bacteria</taxon>
        <taxon>Pseudomonadati</taxon>
        <taxon>Bacteroidota</taxon>
        <taxon>Cytophagia</taxon>
        <taxon>Cytophagales</taxon>
        <taxon>Cyclobacteriaceae</taxon>
        <taxon>Algoriphagus</taxon>
    </lineage>
</organism>
<feature type="non-terminal residue" evidence="1">
    <location>
        <position position="1"/>
    </location>
</feature>
<gene>
    <name evidence="1" type="ORF">SAMN03080617_04293</name>
</gene>
<evidence type="ECO:0000313" key="2">
    <source>
        <dbReference type="Proteomes" id="UP000198756"/>
    </source>
</evidence>
<evidence type="ECO:0000313" key="1">
    <source>
        <dbReference type="EMBL" id="SDA96831.1"/>
    </source>
</evidence>
<accession>A0A1G5ZPR1</accession>